<feature type="chain" id="PRO_5044703939" description="Lipoprotein" evidence="1">
    <location>
        <begin position="18"/>
        <end position="172"/>
    </location>
</feature>
<evidence type="ECO:0000313" key="3">
    <source>
        <dbReference type="EMBL" id="MDC3984334.1"/>
    </source>
</evidence>
<dbReference type="EMBL" id="JAGTJJ010000020">
    <property type="protein sequence ID" value="MDC3984334.1"/>
    <property type="molecule type" value="Genomic_DNA"/>
</dbReference>
<dbReference type="RefSeq" id="WP_272458925.1">
    <property type="nucleotide sequence ID" value="NZ_JAGTJJ010000020.1"/>
</dbReference>
<dbReference type="Proteomes" id="UP001151081">
    <property type="component" value="Unassembled WGS sequence"/>
</dbReference>
<keyword evidence="1" id="KW-0732">Signal</keyword>
<evidence type="ECO:0000313" key="2">
    <source>
        <dbReference type="EMBL" id="MDC3984317.1"/>
    </source>
</evidence>
<name>A0A9X4ATM2_9BACT</name>
<feature type="signal peptide" evidence="1">
    <location>
        <begin position="1"/>
        <end position="17"/>
    </location>
</feature>
<sequence length="172" mass="18004">MNIARFLCSSLCLLAAACGGVVVEPAPEAQPKAVQLFVPDGDGCATQPPLDTAADVITPGDTGDEIAVTDIYFTAECTGAGGQYMLAREIDGFRYFWLGGHGCQLGEGLASATGLVFGVVRYRFTAGISEIPPDLCVAWPGEPEGLQTDARISAVALFEQLEEAKQFAASLK</sequence>
<dbReference type="EMBL" id="JAGTJJ010000020">
    <property type="protein sequence ID" value="MDC3984317.1"/>
    <property type="molecule type" value="Genomic_DNA"/>
</dbReference>
<comment type="caution">
    <text evidence="3">The sequence shown here is derived from an EMBL/GenBank/DDBJ whole genome shotgun (WGS) entry which is preliminary data.</text>
</comment>
<dbReference type="AlphaFoldDB" id="A0A9X4ATM2"/>
<evidence type="ECO:0000256" key="1">
    <source>
        <dbReference type="SAM" id="SignalP"/>
    </source>
</evidence>
<evidence type="ECO:0008006" key="5">
    <source>
        <dbReference type="Google" id="ProtNLM"/>
    </source>
</evidence>
<accession>A0A9X4ATM2</accession>
<reference evidence="3 4" key="1">
    <citation type="submission" date="2021-04" db="EMBL/GenBank/DDBJ databases">
        <title>Genome analysis of Polyangium sp.</title>
        <authorList>
            <person name="Li Y."/>
            <person name="Wang J."/>
        </authorList>
    </citation>
    <scope>NUCLEOTIDE SEQUENCE [LARGE SCALE GENOMIC DNA]</scope>
    <source>
        <strain evidence="3 4">SDU14</strain>
    </source>
</reference>
<organism evidence="3 4">
    <name type="scientific">Polyangium jinanense</name>
    <dbReference type="NCBI Taxonomy" id="2829994"/>
    <lineage>
        <taxon>Bacteria</taxon>
        <taxon>Pseudomonadati</taxon>
        <taxon>Myxococcota</taxon>
        <taxon>Polyangia</taxon>
        <taxon>Polyangiales</taxon>
        <taxon>Polyangiaceae</taxon>
        <taxon>Polyangium</taxon>
    </lineage>
</organism>
<proteinExistence type="predicted"/>
<protein>
    <recommendedName>
        <fullName evidence="5">Lipoprotein</fullName>
    </recommendedName>
</protein>
<keyword evidence="4" id="KW-1185">Reference proteome</keyword>
<gene>
    <name evidence="2" type="ORF">KEG57_27670</name>
    <name evidence="3" type="ORF">KEG57_27760</name>
</gene>
<evidence type="ECO:0000313" key="4">
    <source>
        <dbReference type="Proteomes" id="UP001151081"/>
    </source>
</evidence>
<dbReference type="PROSITE" id="PS51257">
    <property type="entry name" value="PROKAR_LIPOPROTEIN"/>
    <property type="match status" value="1"/>
</dbReference>